<dbReference type="KEGG" id="cvr:CHLNCDRAFT_142203"/>
<evidence type="ECO:0000313" key="7">
    <source>
        <dbReference type="EMBL" id="EFN58259.1"/>
    </source>
</evidence>
<dbReference type="FunCoup" id="E1Z806">
    <property type="interactions" value="1402"/>
</dbReference>
<dbReference type="EMBL" id="GL433838">
    <property type="protein sequence ID" value="EFN58259.1"/>
    <property type="molecule type" value="Genomic_DNA"/>
</dbReference>
<dbReference type="Gene3D" id="3.40.1370.10">
    <property type="match status" value="1"/>
</dbReference>
<dbReference type="OMA" id="WIENTDA"/>
<feature type="signal peptide" evidence="6">
    <location>
        <begin position="1"/>
        <end position="17"/>
    </location>
</feature>
<dbReference type="OrthoDB" id="275876at2759"/>
<name>E1Z806_CHLVA</name>
<gene>
    <name evidence="7" type="ORF">CHLNCDRAFT_142203</name>
</gene>
<dbReference type="AlphaFoldDB" id="E1Z806"/>
<dbReference type="GO" id="GO:1990904">
    <property type="term" value="C:ribonucleoprotein complex"/>
    <property type="evidence" value="ECO:0007669"/>
    <property type="project" value="UniProtKB-KW"/>
</dbReference>
<reference evidence="7 8" key="1">
    <citation type="journal article" date="2010" name="Plant Cell">
        <title>The Chlorella variabilis NC64A genome reveals adaptation to photosymbiosis, coevolution with viruses, and cryptic sex.</title>
        <authorList>
            <person name="Blanc G."/>
            <person name="Duncan G."/>
            <person name="Agarkova I."/>
            <person name="Borodovsky M."/>
            <person name="Gurnon J."/>
            <person name="Kuo A."/>
            <person name="Lindquist E."/>
            <person name="Lucas S."/>
            <person name="Pangilinan J."/>
            <person name="Polle J."/>
            <person name="Salamov A."/>
            <person name="Terry A."/>
            <person name="Yamada T."/>
            <person name="Dunigan D.D."/>
            <person name="Grigoriev I.V."/>
            <person name="Claverie J.M."/>
            <person name="Van Etten J.L."/>
        </authorList>
    </citation>
    <scope>NUCLEOTIDE SEQUENCE [LARGE SCALE GENOMIC DNA]</scope>
    <source>
        <strain evidence="7 8">NC64A</strain>
    </source>
</reference>
<dbReference type="RefSeq" id="XP_005850361.1">
    <property type="nucleotide sequence ID" value="XM_005850299.1"/>
</dbReference>
<evidence type="ECO:0000313" key="8">
    <source>
        <dbReference type="Proteomes" id="UP000008141"/>
    </source>
</evidence>
<dbReference type="GeneID" id="17357688"/>
<dbReference type="InterPro" id="IPR023574">
    <property type="entry name" value="Ribosomal_uL4_dom_sf"/>
</dbReference>
<dbReference type="STRING" id="554065.E1Z806"/>
<dbReference type="InterPro" id="IPR002136">
    <property type="entry name" value="Ribosomal_uL4"/>
</dbReference>
<dbReference type="InterPro" id="IPR013005">
    <property type="entry name" value="Ribosomal_uL4-like"/>
</dbReference>
<accession>E1Z806</accession>
<dbReference type="GO" id="GO:0005840">
    <property type="term" value="C:ribosome"/>
    <property type="evidence" value="ECO:0007669"/>
    <property type="project" value="UniProtKB-KW"/>
</dbReference>
<comment type="similarity">
    <text evidence="1">Belongs to the universal ribosomal protein uL4 family.</text>
</comment>
<keyword evidence="2" id="KW-0689">Ribosomal protein</keyword>
<evidence type="ECO:0000256" key="6">
    <source>
        <dbReference type="SAM" id="SignalP"/>
    </source>
</evidence>
<organism evidence="8">
    <name type="scientific">Chlorella variabilis</name>
    <name type="common">Green alga</name>
    <dbReference type="NCBI Taxonomy" id="554065"/>
    <lineage>
        <taxon>Eukaryota</taxon>
        <taxon>Viridiplantae</taxon>
        <taxon>Chlorophyta</taxon>
        <taxon>core chlorophytes</taxon>
        <taxon>Trebouxiophyceae</taxon>
        <taxon>Chlorellales</taxon>
        <taxon>Chlorellaceae</taxon>
        <taxon>Chlorella clade</taxon>
        <taxon>Chlorella</taxon>
    </lineage>
</organism>
<dbReference type="GO" id="GO:0006412">
    <property type="term" value="P:translation"/>
    <property type="evidence" value="ECO:0007669"/>
    <property type="project" value="InterPro"/>
</dbReference>
<dbReference type="PANTHER" id="PTHR10746">
    <property type="entry name" value="50S RIBOSOMAL PROTEIN L4"/>
    <property type="match status" value="1"/>
</dbReference>
<keyword evidence="8" id="KW-1185">Reference proteome</keyword>
<evidence type="ECO:0000256" key="2">
    <source>
        <dbReference type="ARBA" id="ARBA00022980"/>
    </source>
</evidence>
<evidence type="ECO:0000256" key="4">
    <source>
        <dbReference type="ARBA" id="ARBA00040565"/>
    </source>
</evidence>
<feature type="region of interest" description="Disordered" evidence="5">
    <location>
        <begin position="140"/>
        <end position="196"/>
    </location>
</feature>
<evidence type="ECO:0000256" key="5">
    <source>
        <dbReference type="SAM" id="MobiDB-lite"/>
    </source>
</evidence>
<keyword evidence="6" id="KW-0732">Signal</keyword>
<sequence>MAFRGLVAGSLLRRVAASLSPQGVAAAGCGGSVLESLQQQHPSSALPACFTLLRHFVAAPPAGAAAEAALAEAPPSLEDLLLPAIPLEQQERQGLYRDLIVPLYDLSRQPVGTVTLGGDIFDVPIRRDILHRVVRWQLAKRQQGTHKTKTRSEVRGGGRKPRPQKGSGRSRQGTIRAPQWRGGGVAHGPVPRSHEHDLPKRVRRLGLQCALSAKAWERRLLVVDSLQPAEPKTKVMLDNVDALLADAPRRSVLLCDSSKLGEDGGEVLRRTAANLPWVDCIPQQGLNVYSILQRDYLVLTKRAVDLLMERLRRPIKPCSPTP</sequence>
<protein>
    <recommendedName>
        <fullName evidence="4">Large ribosomal subunit protein uL4m</fullName>
    </recommendedName>
</protein>
<feature type="chain" id="PRO_5003155520" description="Large ribosomal subunit protein uL4m" evidence="6">
    <location>
        <begin position="18"/>
        <end position="322"/>
    </location>
</feature>
<dbReference type="Proteomes" id="UP000008141">
    <property type="component" value="Unassembled WGS sequence"/>
</dbReference>
<evidence type="ECO:0000256" key="1">
    <source>
        <dbReference type="ARBA" id="ARBA00010528"/>
    </source>
</evidence>
<dbReference type="HAMAP" id="MF_01328_B">
    <property type="entry name" value="Ribosomal_uL4_B"/>
    <property type="match status" value="1"/>
</dbReference>
<dbReference type="NCBIfam" id="TIGR03953">
    <property type="entry name" value="rplD_bact"/>
    <property type="match status" value="1"/>
</dbReference>
<dbReference type="SUPFAM" id="SSF52166">
    <property type="entry name" value="Ribosomal protein L4"/>
    <property type="match status" value="1"/>
</dbReference>
<dbReference type="GO" id="GO:0003735">
    <property type="term" value="F:structural constituent of ribosome"/>
    <property type="evidence" value="ECO:0007669"/>
    <property type="project" value="InterPro"/>
</dbReference>
<dbReference type="InParanoid" id="E1Z806"/>
<evidence type="ECO:0000256" key="3">
    <source>
        <dbReference type="ARBA" id="ARBA00023274"/>
    </source>
</evidence>
<dbReference type="PROSITE" id="PS51257">
    <property type="entry name" value="PROKAR_LIPOPROTEIN"/>
    <property type="match status" value="1"/>
</dbReference>
<dbReference type="Pfam" id="PF00573">
    <property type="entry name" value="Ribosomal_L4"/>
    <property type="match status" value="1"/>
</dbReference>
<keyword evidence="3" id="KW-0687">Ribonucleoprotein</keyword>
<dbReference type="eggNOG" id="KOG1624">
    <property type="taxonomic scope" value="Eukaryota"/>
</dbReference>
<dbReference type="PANTHER" id="PTHR10746:SF6">
    <property type="entry name" value="LARGE RIBOSOMAL SUBUNIT PROTEIN UL4M"/>
    <property type="match status" value="1"/>
</dbReference>
<proteinExistence type="inferred from homology"/>